<accession>A0A3N4LXX7</accession>
<name>A0A3N4LXX7_9PEZI</name>
<dbReference type="AlphaFoldDB" id="A0A3N4LXX7"/>
<sequence length="371" mass="42221">MNRNTLTKKRGRCKAAEAIEGVDTNPKPQKMQKVSRELARFQKRWGTTEQLQSTRGDLVPPGRLFTITVGVKGKRQAFTVELEAFGALSDVLYKHTHNKMREGLKASMTIEDVDPDTMKRLLAWGKVGYYPSCESMDISKFEIKKLKRMPLVLKQAYYGLRKSVPQKETEALVQRRKGYKETVLKHAQVYVLADRFNIDCLKTYALERIQRLNDAFINNSVFRTHRFVSSECIENLAKASFEDLTVPKDFLDNFIEVVRYSYNSLTPPVLHPLNRAQGELLDFVHGPVTSSRRSPRKATGRVEGLLQHLCEVAASHLCALRAEEAFVELLKDIPDFAAGVVMVPPMLQHCLSRKTGIRKPWGISIKRNKAC</sequence>
<gene>
    <name evidence="1" type="ORF">L211DRAFT_847196</name>
</gene>
<dbReference type="EMBL" id="ML121534">
    <property type="protein sequence ID" value="RPB26568.1"/>
    <property type="molecule type" value="Genomic_DNA"/>
</dbReference>
<reference evidence="1 2" key="1">
    <citation type="journal article" date="2018" name="Nat. Ecol. Evol.">
        <title>Pezizomycetes genomes reveal the molecular basis of ectomycorrhizal truffle lifestyle.</title>
        <authorList>
            <person name="Murat C."/>
            <person name="Payen T."/>
            <person name="Noel B."/>
            <person name="Kuo A."/>
            <person name="Morin E."/>
            <person name="Chen J."/>
            <person name="Kohler A."/>
            <person name="Krizsan K."/>
            <person name="Balestrini R."/>
            <person name="Da Silva C."/>
            <person name="Montanini B."/>
            <person name="Hainaut M."/>
            <person name="Levati E."/>
            <person name="Barry K.W."/>
            <person name="Belfiori B."/>
            <person name="Cichocki N."/>
            <person name="Clum A."/>
            <person name="Dockter R.B."/>
            <person name="Fauchery L."/>
            <person name="Guy J."/>
            <person name="Iotti M."/>
            <person name="Le Tacon F."/>
            <person name="Lindquist E.A."/>
            <person name="Lipzen A."/>
            <person name="Malagnac F."/>
            <person name="Mello A."/>
            <person name="Molinier V."/>
            <person name="Miyauchi S."/>
            <person name="Poulain J."/>
            <person name="Riccioni C."/>
            <person name="Rubini A."/>
            <person name="Sitrit Y."/>
            <person name="Splivallo R."/>
            <person name="Traeger S."/>
            <person name="Wang M."/>
            <person name="Zifcakova L."/>
            <person name="Wipf D."/>
            <person name="Zambonelli A."/>
            <person name="Paolocci F."/>
            <person name="Nowrousian M."/>
            <person name="Ottonello S."/>
            <person name="Baldrian P."/>
            <person name="Spatafora J.W."/>
            <person name="Henrissat B."/>
            <person name="Nagy L.G."/>
            <person name="Aury J.M."/>
            <person name="Wincker P."/>
            <person name="Grigoriev I.V."/>
            <person name="Bonfante P."/>
            <person name="Martin F.M."/>
        </authorList>
    </citation>
    <scope>NUCLEOTIDE SEQUENCE [LARGE SCALE GENOMIC DNA]</scope>
    <source>
        <strain evidence="1 2">ATCC MYA-4762</strain>
    </source>
</reference>
<proteinExistence type="predicted"/>
<dbReference type="Gene3D" id="3.30.710.10">
    <property type="entry name" value="Potassium Channel Kv1.1, Chain A"/>
    <property type="match status" value="1"/>
</dbReference>
<organism evidence="1 2">
    <name type="scientific">Terfezia boudieri ATCC MYA-4762</name>
    <dbReference type="NCBI Taxonomy" id="1051890"/>
    <lineage>
        <taxon>Eukaryota</taxon>
        <taxon>Fungi</taxon>
        <taxon>Dikarya</taxon>
        <taxon>Ascomycota</taxon>
        <taxon>Pezizomycotina</taxon>
        <taxon>Pezizomycetes</taxon>
        <taxon>Pezizales</taxon>
        <taxon>Pezizaceae</taxon>
        <taxon>Terfezia</taxon>
    </lineage>
</organism>
<dbReference type="InParanoid" id="A0A3N4LXX7"/>
<evidence type="ECO:0000313" key="2">
    <source>
        <dbReference type="Proteomes" id="UP000267821"/>
    </source>
</evidence>
<keyword evidence="2" id="KW-1185">Reference proteome</keyword>
<dbReference type="OrthoDB" id="10283025at2759"/>
<evidence type="ECO:0008006" key="3">
    <source>
        <dbReference type="Google" id="ProtNLM"/>
    </source>
</evidence>
<dbReference type="Proteomes" id="UP000267821">
    <property type="component" value="Unassembled WGS sequence"/>
</dbReference>
<evidence type="ECO:0000313" key="1">
    <source>
        <dbReference type="EMBL" id="RPB26568.1"/>
    </source>
</evidence>
<protein>
    <recommendedName>
        <fullName evidence="3">BTB domain-containing protein</fullName>
    </recommendedName>
</protein>
<dbReference type="InterPro" id="IPR011333">
    <property type="entry name" value="SKP1/BTB/POZ_sf"/>
</dbReference>